<proteinExistence type="predicted"/>
<keyword evidence="2" id="KW-1185">Reference proteome</keyword>
<dbReference type="Proteomes" id="UP000239549">
    <property type="component" value="Unassembled WGS sequence"/>
</dbReference>
<dbReference type="OrthoDB" id="9886310at2"/>
<accession>A0A2L2X8U1</accession>
<protein>
    <submittedName>
        <fullName evidence="1">Uncharacterized protein</fullName>
    </submittedName>
</protein>
<evidence type="ECO:0000313" key="1">
    <source>
        <dbReference type="EMBL" id="GBF32605.1"/>
    </source>
</evidence>
<comment type="caution">
    <text evidence="1">The sequence shown here is derived from an EMBL/GenBank/DDBJ whole genome shotgun (WGS) entry which is preliminary data.</text>
</comment>
<dbReference type="AlphaFoldDB" id="A0A2L2X8U1"/>
<reference evidence="2" key="1">
    <citation type="submission" date="2018-02" db="EMBL/GenBank/DDBJ databases">
        <title>Genome sequence of Desulfocucumis palustris strain NAW-5.</title>
        <authorList>
            <person name="Watanabe M."/>
            <person name="Kojima H."/>
            <person name="Fukui M."/>
        </authorList>
    </citation>
    <scope>NUCLEOTIDE SEQUENCE [LARGE SCALE GENOMIC DNA]</scope>
    <source>
        <strain evidence="2">NAW-5</strain>
    </source>
</reference>
<evidence type="ECO:0000313" key="2">
    <source>
        <dbReference type="Proteomes" id="UP000239549"/>
    </source>
</evidence>
<name>A0A2L2X8U1_9FIRM</name>
<sequence>MSFPPVIKVVFAADGTGKIKALLDPKTAEYAVKKGRARKISDNLVQYKKVWKDVKPLDPSEIDNIILLGTVSIYTPKSGWLKADRSDIEKISEHNKKICREQLSKKN</sequence>
<organism evidence="1 2">
    <name type="scientific">Desulfocucumis palustris</name>
    <dbReference type="NCBI Taxonomy" id="1898651"/>
    <lineage>
        <taxon>Bacteria</taxon>
        <taxon>Bacillati</taxon>
        <taxon>Bacillota</taxon>
        <taxon>Clostridia</taxon>
        <taxon>Eubacteriales</taxon>
        <taxon>Desulfocucumaceae</taxon>
        <taxon>Desulfocucumis</taxon>
    </lineage>
</organism>
<gene>
    <name evidence="1" type="ORF">DCCM_0801</name>
</gene>
<dbReference type="RefSeq" id="WP_104371113.1">
    <property type="nucleotide sequence ID" value="NZ_BFAV01000045.1"/>
</dbReference>
<dbReference type="EMBL" id="BFAV01000045">
    <property type="protein sequence ID" value="GBF32605.1"/>
    <property type="molecule type" value="Genomic_DNA"/>
</dbReference>